<feature type="transmembrane region" description="Helical" evidence="5">
    <location>
        <begin position="109"/>
        <end position="133"/>
    </location>
</feature>
<keyword evidence="4 5" id="KW-0472">Membrane</keyword>
<gene>
    <name evidence="7" type="ORF">E1163_12530</name>
</gene>
<keyword evidence="8" id="KW-1185">Reference proteome</keyword>
<accession>A0ABW9RR42</accession>
<comment type="caution">
    <text evidence="7">The sequence shown here is derived from an EMBL/GenBank/DDBJ whole genome shotgun (WGS) entry which is preliminary data.</text>
</comment>
<evidence type="ECO:0000256" key="3">
    <source>
        <dbReference type="ARBA" id="ARBA00022989"/>
    </source>
</evidence>
<evidence type="ECO:0000259" key="6">
    <source>
        <dbReference type="Pfam" id="PF04116"/>
    </source>
</evidence>
<name>A0ABW9RR42_9BACT</name>
<feature type="transmembrane region" description="Helical" evidence="5">
    <location>
        <begin position="7"/>
        <end position="27"/>
    </location>
</feature>
<dbReference type="Pfam" id="PF04116">
    <property type="entry name" value="FA_hydroxylase"/>
    <property type="match status" value="1"/>
</dbReference>
<dbReference type="Proteomes" id="UP000798808">
    <property type="component" value="Unassembled WGS sequence"/>
</dbReference>
<sequence length="300" mass="34240">MKMKTSYLLSYVAVPLLLIITGVATYLCIRTGVNKELTTYALFLFTFIYILALERTIPLKAHWKAEKKSLQTDLKHLFFSTAMFDALAKTIAIAAILELHGYYSTGISLWNGFPFIVNFIIASIIGELLPYVYHRISHIGNQSSSLSIFLWKVHAVHHLPTSLNWFKTNWIHPLNIFLNTFFKIAPLLLLGFSENVLFSVAIMHMVVAYLSHANIKTYTGILDYIIVTPKLHHFHHSTNMAQAKNFGNILPFWDQVCGTFYNKNELVEEVGVVKSDTVQYPGKADYLEHLKFPFSLKNCC</sequence>
<comment type="subcellular location">
    <subcellularLocation>
        <location evidence="1">Membrane</location>
    </subcellularLocation>
</comment>
<evidence type="ECO:0000256" key="4">
    <source>
        <dbReference type="ARBA" id="ARBA00023136"/>
    </source>
</evidence>
<feature type="transmembrane region" description="Helical" evidence="5">
    <location>
        <begin position="77"/>
        <end position="97"/>
    </location>
</feature>
<reference evidence="7 8" key="1">
    <citation type="submission" date="2019-02" db="EMBL/GenBank/DDBJ databases">
        <authorList>
            <person name="Goldberg S.R."/>
            <person name="Haltli B.A."/>
            <person name="Correa H."/>
            <person name="Russell K.G."/>
        </authorList>
    </citation>
    <scope>NUCLEOTIDE SEQUENCE [LARGE SCALE GENOMIC DNA]</scope>
    <source>
        <strain evidence="7 8">JCM 16186</strain>
    </source>
</reference>
<dbReference type="InterPro" id="IPR006694">
    <property type="entry name" value="Fatty_acid_hydroxylase"/>
</dbReference>
<evidence type="ECO:0000256" key="2">
    <source>
        <dbReference type="ARBA" id="ARBA00022692"/>
    </source>
</evidence>
<protein>
    <submittedName>
        <fullName evidence="7">Sterol desaturase family protein</fullName>
    </submittedName>
</protein>
<proteinExistence type="predicted"/>
<feature type="transmembrane region" description="Helical" evidence="5">
    <location>
        <begin position="187"/>
        <end position="210"/>
    </location>
</feature>
<evidence type="ECO:0000313" key="7">
    <source>
        <dbReference type="EMBL" id="MTI25773.1"/>
    </source>
</evidence>
<evidence type="ECO:0000313" key="8">
    <source>
        <dbReference type="Proteomes" id="UP000798808"/>
    </source>
</evidence>
<keyword evidence="2 5" id="KW-0812">Transmembrane</keyword>
<evidence type="ECO:0000256" key="1">
    <source>
        <dbReference type="ARBA" id="ARBA00004370"/>
    </source>
</evidence>
<organism evidence="7 8">
    <name type="scientific">Fulvivirga kasyanovii</name>
    <dbReference type="NCBI Taxonomy" id="396812"/>
    <lineage>
        <taxon>Bacteria</taxon>
        <taxon>Pseudomonadati</taxon>
        <taxon>Bacteroidota</taxon>
        <taxon>Cytophagia</taxon>
        <taxon>Cytophagales</taxon>
        <taxon>Fulvivirgaceae</taxon>
        <taxon>Fulvivirga</taxon>
    </lineage>
</organism>
<evidence type="ECO:0000256" key="5">
    <source>
        <dbReference type="SAM" id="Phobius"/>
    </source>
</evidence>
<feature type="transmembrane region" description="Helical" evidence="5">
    <location>
        <begin position="39"/>
        <end position="57"/>
    </location>
</feature>
<dbReference type="PANTHER" id="PTHR11863">
    <property type="entry name" value="STEROL DESATURASE"/>
    <property type="match status" value="1"/>
</dbReference>
<dbReference type="InterPro" id="IPR050307">
    <property type="entry name" value="Sterol_Desaturase_Related"/>
</dbReference>
<keyword evidence="3 5" id="KW-1133">Transmembrane helix</keyword>
<feature type="domain" description="Fatty acid hydroxylase" evidence="6">
    <location>
        <begin position="120"/>
        <end position="259"/>
    </location>
</feature>
<dbReference type="EMBL" id="SMLW01000538">
    <property type="protein sequence ID" value="MTI25773.1"/>
    <property type="molecule type" value="Genomic_DNA"/>
</dbReference>